<protein>
    <submittedName>
        <fullName evidence="3">Heptosyltransferase-2</fullName>
    </submittedName>
</protein>
<dbReference type="InterPro" id="IPR002201">
    <property type="entry name" value="Glyco_trans_9"/>
</dbReference>
<comment type="caution">
    <text evidence="3">The sequence shown here is derived from an EMBL/GenBank/DDBJ whole genome shotgun (WGS) entry which is preliminary data.</text>
</comment>
<dbReference type="RefSeq" id="WP_108172663.1">
    <property type="nucleotide sequence ID" value="NZ_QBKQ01000003.1"/>
</dbReference>
<sequence>MKILVIQIKMIGDVLTSSILFEALRKEFPEAELHYMIYEHTYPVVQNNPNIDKFIFTDKDRSLRNLIQMTKKEKYHAVIDVYSNLKTALITGFSGAKFRIAYNKKYTRPLCTHLFSRNIQAQTNAGAAIEKRMRMLSPLSPNFPLEIKPKIFLTEEEKNHAKKKLEKADIDLFSTLYMIGALGSSEKKTYPLPYLAELLDEIVRRTDANLLFNYVPSQKTDIENIYQLCQSETQERIHLDIYGKSLREFLALTSHCDALIGNEGGAVNMAKALDIPTFAIFSPPLNKENWNMYEDGKKNVSVHLKDYQPELFKSKTFKELSKDNTELYNKLKPSLFTDKLQHFLKQNSK</sequence>
<organism evidence="3 4">
    <name type="scientific">Christiangramia gaetbulicola</name>
    <dbReference type="NCBI Taxonomy" id="703340"/>
    <lineage>
        <taxon>Bacteria</taxon>
        <taxon>Pseudomonadati</taxon>
        <taxon>Bacteroidota</taxon>
        <taxon>Flavobacteriia</taxon>
        <taxon>Flavobacteriales</taxon>
        <taxon>Flavobacteriaceae</taxon>
        <taxon>Christiangramia</taxon>
    </lineage>
</organism>
<dbReference type="EMBL" id="QBKQ01000003">
    <property type="protein sequence ID" value="PTX42367.1"/>
    <property type="molecule type" value="Genomic_DNA"/>
</dbReference>
<evidence type="ECO:0000256" key="2">
    <source>
        <dbReference type="ARBA" id="ARBA00022679"/>
    </source>
</evidence>
<dbReference type="GO" id="GO:0008713">
    <property type="term" value="F:ADP-heptose-lipopolysaccharide heptosyltransferase activity"/>
    <property type="evidence" value="ECO:0007669"/>
    <property type="project" value="TreeGrafter"/>
</dbReference>
<dbReference type="OrthoDB" id="9772349at2"/>
<dbReference type="AlphaFoldDB" id="A0A2T6AEZ0"/>
<dbReference type="GO" id="GO:0005829">
    <property type="term" value="C:cytosol"/>
    <property type="evidence" value="ECO:0007669"/>
    <property type="project" value="TreeGrafter"/>
</dbReference>
<name>A0A2T6AEZ0_9FLAO</name>
<reference evidence="3 4" key="1">
    <citation type="submission" date="2018-04" db="EMBL/GenBank/DDBJ databases">
        <title>Genomic Encyclopedia of Archaeal and Bacterial Type Strains, Phase II (KMG-II): from individual species to whole genera.</title>
        <authorList>
            <person name="Goeker M."/>
        </authorList>
    </citation>
    <scope>NUCLEOTIDE SEQUENCE [LARGE SCALE GENOMIC DNA]</scope>
    <source>
        <strain evidence="3 4">DSM 23082</strain>
    </source>
</reference>
<evidence type="ECO:0000256" key="1">
    <source>
        <dbReference type="ARBA" id="ARBA00022676"/>
    </source>
</evidence>
<dbReference type="SUPFAM" id="SSF53756">
    <property type="entry name" value="UDP-Glycosyltransferase/glycogen phosphorylase"/>
    <property type="match status" value="1"/>
</dbReference>
<gene>
    <name evidence="3" type="ORF">C8P64_2795</name>
</gene>
<accession>A0A2T6AEZ0</accession>
<keyword evidence="1" id="KW-0328">Glycosyltransferase</keyword>
<dbReference type="CDD" id="cd03789">
    <property type="entry name" value="GT9_LPS_heptosyltransferase"/>
    <property type="match status" value="1"/>
</dbReference>
<proteinExistence type="predicted"/>
<dbReference type="PANTHER" id="PTHR30160">
    <property type="entry name" value="TETRAACYLDISACCHARIDE 4'-KINASE-RELATED"/>
    <property type="match status" value="1"/>
</dbReference>
<dbReference type="Gene3D" id="3.40.50.2000">
    <property type="entry name" value="Glycogen Phosphorylase B"/>
    <property type="match status" value="2"/>
</dbReference>
<keyword evidence="2 3" id="KW-0808">Transferase</keyword>
<evidence type="ECO:0000313" key="3">
    <source>
        <dbReference type="EMBL" id="PTX42367.1"/>
    </source>
</evidence>
<dbReference type="GO" id="GO:0009244">
    <property type="term" value="P:lipopolysaccharide core region biosynthetic process"/>
    <property type="evidence" value="ECO:0007669"/>
    <property type="project" value="TreeGrafter"/>
</dbReference>
<dbReference type="Pfam" id="PF01075">
    <property type="entry name" value="Glyco_transf_9"/>
    <property type="match status" value="1"/>
</dbReference>
<evidence type="ECO:0000313" key="4">
    <source>
        <dbReference type="Proteomes" id="UP000244174"/>
    </source>
</evidence>
<dbReference type="PANTHER" id="PTHR30160:SF7">
    <property type="entry name" value="ADP-HEPTOSE--LPS HEPTOSYLTRANSFERASE 2"/>
    <property type="match status" value="1"/>
</dbReference>
<dbReference type="InterPro" id="IPR051199">
    <property type="entry name" value="LPS_LOS_Heptosyltrfase"/>
</dbReference>
<dbReference type="Proteomes" id="UP000244174">
    <property type="component" value="Unassembled WGS sequence"/>
</dbReference>
<keyword evidence="4" id="KW-1185">Reference proteome</keyword>